<evidence type="ECO:0000256" key="5">
    <source>
        <dbReference type="ARBA" id="ARBA00023054"/>
    </source>
</evidence>
<evidence type="ECO:0000313" key="15">
    <source>
        <dbReference type="Proteomes" id="UP000634136"/>
    </source>
</evidence>
<dbReference type="Proteomes" id="UP000634136">
    <property type="component" value="Unassembled WGS sequence"/>
</dbReference>
<evidence type="ECO:0000259" key="13">
    <source>
        <dbReference type="PROSITE" id="PS51504"/>
    </source>
</evidence>
<keyword evidence="3" id="KW-0158">Chromosome</keyword>
<evidence type="ECO:0000256" key="1">
    <source>
        <dbReference type="ARBA" id="ARBA00004286"/>
    </source>
</evidence>
<dbReference type="AlphaFoldDB" id="A0A834SV56"/>
<dbReference type="InterPro" id="IPR001005">
    <property type="entry name" value="SANT/Myb"/>
</dbReference>
<evidence type="ECO:0000259" key="11">
    <source>
        <dbReference type="PROSITE" id="PS50090"/>
    </source>
</evidence>
<organism evidence="14 15">
    <name type="scientific">Senna tora</name>
    <dbReference type="NCBI Taxonomy" id="362788"/>
    <lineage>
        <taxon>Eukaryota</taxon>
        <taxon>Viridiplantae</taxon>
        <taxon>Streptophyta</taxon>
        <taxon>Embryophyta</taxon>
        <taxon>Tracheophyta</taxon>
        <taxon>Spermatophyta</taxon>
        <taxon>Magnoliopsida</taxon>
        <taxon>eudicotyledons</taxon>
        <taxon>Gunneridae</taxon>
        <taxon>Pentapetalae</taxon>
        <taxon>rosids</taxon>
        <taxon>fabids</taxon>
        <taxon>Fabales</taxon>
        <taxon>Fabaceae</taxon>
        <taxon>Caesalpinioideae</taxon>
        <taxon>Cassia clade</taxon>
        <taxon>Senna</taxon>
    </lineage>
</organism>
<feature type="domain" description="Myb-like" evidence="11">
    <location>
        <begin position="5"/>
        <end position="57"/>
    </location>
</feature>
<dbReference type="InterPro" id="IPR017930">
    <property type="entry name" value="Myb_dom"/>
</dbReference>
<feature type="domain" description="H15" evidence="13">
    <location>
        <begin position="114"/>
        <end position="183"/>
    </location>
</feature>
<evidence type="ECO:0000313" key="14">
    <source>
        <dbReference type="EMBL" id="KAF7811088.1"/>
    </source>
</evidence>
<evidence type="ECO:0000259" key="12">
    <source>
        <dbReference type="PROSITE" id="PS51294"/>
    </source>
</evidence>
<keyword evidence="4" id="KW-0805">Transcription regulation</keyword>
<evidence type="ECO:0000256" key="7">
    <source>
        <dbReference type="ARBA" id="ARBA00023163"/>
    </source>
</evidence>
<dbReference type="GO" id="GO:0005730">
    <property type="term" value="C:nucleolus"/>
    <property type="evidence" value="ECO:0007669"/>
    <property type="project" value="UniProtKB-SubCell"/>
</dbReference>
<sequence length="366" mass="41519">MGAPKQKWTPEEEAALKAGVVKHGAGKWRTILKDPEFSRVLYLRSNVDLKDKWRNMSVMANGWTSRDKSRLAIRRVQPFPRRDVNSMALTPFVPSDEEDEDFRPQVSRDIVQIPGPNRLDSRIMEAITSLGEAGGSNKTAIAAYIEDQYWAPSDFKRLLSAKLKYLTESGKLIKAKRKYRIAPTPVYSDRRRNQSVLLNERQRFSMKFDKDEINILTKSQIDLEVEKMRSMTAQEASAVAARAVAEAEAAMTEAEEAAREAEAAEADAEAAQAFADAAMKTMKGRNTSTKNHPHIELLNNQIMKMLVFWPSQLEPTELNWFSRKTEANNGRDKQLWSMCCSESALKIRARAFGLVVCKVKREAYNQ</sequence>
<dbReference type="GO" id="GO:0003691">
    <property type="term" value="F:double-stranded telomeric DNA binding"/>
    <property type="evidence" value="ECO:0007669"/>
    <property type="project" value="InterPro"/>
</dbReference>
<dbReference type="Pfam" id="PF00538">
    <property type="entry name" value="Linker_histone"/>
    <property type="match status" value="1"/>
</dbReference>
<protein>
    <recommendedName>
        <fullName evidence="9">MYB transcription factor</fullName>
    </recommendedName>
</protein>
<evidence type="ECO:0000256" key="4">
    <source>
        <dbReference type="ARBA" id="ARBA00023015"/>
    </source>
</evidence>
<dbReference type="InterPro" id="IPR009057">
    <property type="entry name" value="Homeodomain-like_sf"/>
</dbReference>
<accession>A0A834SV56</accession>
<dbReference type="GO" id="GO:0000786">
    <property type="term" value="C:nucleosome"/>
    <property type="evidence" value="ECO:0007669"/>
    <property type="project" value="InterPro"/>
</dbReference>
<dbReference type="InterPro" id="IPR036388">
    <property type="entry name" value="WH-like_DNA-bd_sf"/>
</dbReference>
<evidence type="ECO:0000256" key="3">
    <source>
        <dbReference type="ARBA" id="ARBA00022454"/>
    </source>
</evidence>
<dbReference type="PANTHER" id="PTHR46267">
    <property type="entry name" value="SINGLE MYB HISTONE 4"/>
    <property type="match status" value="1"/>
</dbReference>
<name>A0A834SV56_9FABA</name>
<comment type="caution">
    <text evidence="14">The sequence shown here is derived from an EMBL/GenBank/DDBJ whole genome shotgun (WGS) entry which is preliminary data.</text>
</comment>
<dbReference type="SMART" id="SM00526">
    <property type="entry name" value="H15"/>
    <property type="match status" value="1"/>
</dbReference>
<dbReference type="InterPro" id="IPR044597">
    <property type="entry name" value="SMH1-6"/>
</dbReference>
<proteinExistence type="predicted"/>
<keyword evidence="8" id="KW-0539">Nucleus</keyword>
<dbReference type="SMART" id="SM00717">
    <property type="entry name" value="SANT"/>
    <property type="match status" value="1"/>
</dbReference>
<keyword evidence="6" id="KW-0238">DNA-binding</keyword>
<reference evidence="14" key="1">
    <citation type="submission" date="2020-09" db="EMBL/GenBank/DDBJ databases">
        <title>Genome-Enabled Discovery of Anthraquinone Biosynthesis in Senna tora.</title>
        <authorList>
            <person name="Kang S.-H."/>
            <person name="Pandey R.P."/>
            <person name="Lee C.-M."/>
            <person name="Sim J.-S."/>
            <person name="Jeong J.-T."/>
            <person name="Choi B.-S."/>
            <person name="Jung M."/>
            <person name="Ginzburg D."/>
            <person name="Zhao K."/>
            <person name="Won S.Y."/>
            <person name="Oh T.-J."/>
            <person name="Yu Y."/>
            <person name="Kim N.-H."/>
            <person name="Lee O.R."/>
            <person name="Lee T.-H."/>
            <person name="Bashyal P."/>
            <person name="Kim T.-S."/>
            <person name="Lee W.-H."/>
            <person name="Kawkins C."/>
            <person name="Kim C.-K."/>
            <person name="Kim J.S."/>
            <person name="Ahn B.O."/>
            <person name="Rhee S.Y."/>
            <person name="Sohng J.K."/>
        </authorList>
    </citation>
    <scope>NUCLEOTIDE SEQUENCE</scope>
    <source>
        <tissue evidence="14">Leaf</tissue>
    </source>
</reference>
<evidence type="ECO:0000256" key="8">
    <source>
        <dbReference type="ARBA" id="ARBA00023242"/>
    </source>
</evidence>
<dbReference type="FunFam" id="1.10.10.60:FF:000168">
    <property type="entry name" value="Telomere repeat-binding factor 1"/>
    <property type="match status" value="1"/>
</dbReference>
<dbReference type="SUPFAM" id="SSF46785">
    <property type="entry name" value="Winged helix' DNA-binding domain"/>
    <property type="match status" value="1"/>
</dbReference>
<evidence type="ECO:0000256" key="10">
    <source>
        <dbReference type="SAM" id="Coils"/>
    </source>
</evidence>
<dbReference type="PROSITE" id="PS51504">
    <property type="entry name" value="H15"/>
    <property type="match status" value="1"/>
</dbReference>
<dbReference type="InterPro" id="IPR036390">
    <property type="entry name" value="WH_DNA-bd_sf"/>
</dbReference>
<evidence type="ECO:0000256" key="9">
    <source>
        <dbReference type="ARBA" id="ARBA00032813"/>
    </source>
</evidence>
<dbReference type="PROSITE" id="PS51294">
    <property type="entry name" value="HTH_MYB"/>
    <property type="match status" value="1"/>
</dbReference>
<evidence type="ECO:0000256" key="6">
    <source>
        <dbReference type="ARBA" id="ARBA00023125"/>
    </source>
</evidence>
<dbReference type="Pfam" id="PF00249">
    <property type="entry name" value="Myb_DNA-binding"/>
    <property type="match status" value="1"/>
</dbReference>
<dbReference type="InterPro" id="IPR005818">
    <property type="entry name" value="Histone_H1/H5_H15"/>
</dbReference>
<comment type="subcellular location">
    <subcellularLocation>
        <location evidence="1">Chromosome</location>
    </subcellularLocation>
    <subcellularLocation>
        <location evidence="2">Nucleus</location>
        <location evidence="2">Nucleolus</location>
    </subcellularLocation>
</comment>
<feature type="coiled-coil region" evidence="10">
    <location>
        <begin position="240"/>
        <end position="274"/>
    </location>
</feature>
<keyword evidence="5 10" id="KW-0175">Coiled coil</keyword>
<keyword evidence="7" id="KW-0804">Transcription</keyword>
<dbReference type="SUPFAM" id="SSF46689">
    <property type="entry name" value="Homeodomain-like"/>
    <property type="match status" value="1"/>
</dbReference>
<feature type="domain" description="HTH myb-type" evidence="12">
    <location>
        <begin position="1"/>
        <end position="33"/>
    </location>
</feature>
<dbReference type="PANTHER" id="PTHR46267:SF8">
    <property type="entry name" value="TELOMERE REPEAT-BINDING FACTOR 1"/>
    <property type="match status" value="1"/>
</dbReference>
<dbReference type="PROSITE" id="PS50090">
    <property type="entry name" value="MYB_LIKE"/>
    <property type="match status" value="1"/>
</dbReference>
<evidence type="ECO:0000256" key="2">
    <source>
        <dbReference type="ARBA" id="ARBA00004604"/>
    </source>
</evidence>
<dbReference type="EMBL" id="JAAIUW010000010">
    <property type="protein sequence ID" value="KAF7811088.1"/>
    <property type="molecule type" value="Genomic_DNA"/>
</dbReference>
<keyword evidence="15" id="KW-1185">Reference proteome</keyword>
<gene>
    <name evidence="14" type="ORF">G2W53_032064</name>
</gene>
<dbReference type="CDD" id="cd11660">
    <property type="entry name" value="SANT_TRF"/>
    <property type="match status" value="1"/>
</dbReference>
<dbReference type="GO" id="GO:0006334">
    <property type="term" value="P:nucleosome assembly"/>
    <property type="evidence" value="ECO:0007669"/>
    <property type="project" value="InterPro"/>
</dbReference>
<dbReference type="OrthoDB" id="608866at2759"/>
<dbReference type="Gene3D" id="1.10.10.10">
    <property type="entry name" value="Winged helix-like DNA-binding domain superfamily/Winged helix DNA-binding domain"/>
    <property type="match status" value="1"/>
</dbReference>
<dbReference type="Gene3D" id="1.10.10.60">
    <property type="entry name" value="Homeodomain-like"/>
    <property type="match status" value="1"/>
</dbReference>